<accession>A0A124GPA0</accession>
<dbReference type="AlphaFoldDB" id="A0A124GPA0"/>
<name>A0A124GPA0_PICGL</name>
<dbReference type="EMBL" id="LKAM01000001">
    <property type="protein sequence ID" value="KUM51318.1"/>
    <property type="molecule type" value="Genomic_DNA"/>
</dbReference>
<geneLocation type="mitochondrion" evidence="1"/>
<gene>
    <name evidence="1" type="ORF">ABT39_MTgene1165</name>
</gene>
<reference evidence="1" key="1">
    <citation type="journal article" date="2015" name="Genome Biol. Evol.">
        <title>Organellar Genomes of White Spruce (Picea glauca): Assembly and Annotation.</title>
        <authorList>
            <person name="Jackman S.D."/>
            <person name="Warren R.L."/>
            <person name="Gibb E.A."/>
            <person name="Vandervalk B.P."/>
            <person name="Mohamadi H."/>
            <person name="Chu J."/>
            <person name="Raymond A."/>
            <person name="Pleasance S."/>
            <person name="Coope R."/>
            <person name="Wildung M.R."/>
            <person name="Ritland C.E."/>
            <person name="Bousquet J."/>
            <person name="Jones S.J."/>
            <person name="Bohlmann J."/>
            <person name="Birol I."/>
        </authorList>
    </citation>
    <scope>NUCLEOTIDE SEQUENCE [LARGE SCALE GENOMIC DNA]</scope>
    <source>
        <tissue evidence="1">Flushing bud</tissue>
    </source>
</reference>
<comment type="caution">
    <text evidence="1">The sequence shown here is derived from an EMBL/GenBank/DDBJ whole genome shotgun (WGS) entry which is preliminary data.</text>
</comment>
<keyword evidence="1" id="KW-0496">Mitochondrion</keyword>
<evidence type="ECO:0000313" key="1">
    <source>
        <dbReference type="EMBL" id="KUM51318.1"/>
    </source>
</evidence>
<organism evidence="1">
    <name type="scientific">Picea glauca</name>
    <name type="common">White spruce</name>
    <name type="synonym">Pinus glauca</name>
    <dbReference type="NCBI Taxonomy" id="3330"/>
    <lineage>
        <taxon>Eukaryota</taxon>
        <taxon>Viridiplantae</taxon>
        <taxon>Streptophyta</taxon>
        <taxon>Embryophyta</taxon>
        <taxon>Tracheophyta</taxon>
        <taxon>Spermatophyta</taxon>
        <taxon>Pinopsida</taxon>
        <taxon>Pinidae</taxon>
        <taxon>Conifers I</taxon>
        <taxon>Pinales</taxon>
        <taxon>Pinaceae</taxon>
        <taxon>Picea</taxon>
    </lineage>
</organism>
<sequence length="41" mass="4683">MMDQPRLKLWTPTLDIEPSEGKLGLQRLALVQLLKLVDQPP</sequence>
<proteinExistence type="predicted"/>
<protein>
    <submittedName>
        <fullName evidence="1">Uncharacterized protein</fullName>
    </submittedName>
</protein>